<dbReference type="PROSITE" id="PS50113">
    <property type="entry name" value="PAC"/>
    <property type="match status" value="1"/>
</dbReference>
<evidence type="ECO:0000313" key="3">
    <source>
        <dbReference type="EMBL" id="WZJ23045.1"/>
    </source>
</evidence>
<evidence type="ECO:0000313" key="4">
    <source>
        <dbReference type="Proteomes" id="UP001479520"/>
    </source>
</evidence>
<evidence type="ECO:0000259" key="1">
    <source>
        <dbReference type="PROSITE" id="PS50112"/>
    </source>
</evidence>
<keyword evidence="4" id="KW-1185">Reference proteome</keyword>
<dbReference type="Pfam" id="PF08448">
    <property type="entry name" value="PAS_4"/>
    <property type="match status" value="1"/>
</dbReference>
<organism evidence="3 4">
    <name type="scientific">Azonexus hydrophilus</name>
    <dbReference type="NCBI Taxonomy" id="418702"/>
    <lineage>
        <taxon>Bacteria</taxon>
        <taxon>Pseudomonadati</taxon>
        <taxon>Pseudomonadota</taxon>
        <taxon>Betaproteobacteria</taxon>
        <taxon>Rhodocyclales</taxon>
        <taxon>Azonexaceae</taxon>
        <taxon>Azonexus</taxon>
    </lineage>
</organism>
<name>A0ABZ2XKD9_9RHOO</name>
<feature type="domain" description="PAS" evidence="1">
    <location>
        <begin position="14"/>
        <end position="60"/>
    </location>
</feature>
<sequence>MVIVSPRFNPPEFVPEVLDSLLQGSPVATFVIDGQHRVTHWNRACELVTGIPAAEIIGSSDHWRGFYAAPRPILADYIVAGEIEQAMRNYEAGHCKASEVVVGAYEAEGFFPSLGERGCWLYFTAAPVLGPGGEVIGAIETLQNITARKLAEQALLDQNSALEAAVAERTRALEQNNAELRALLQERCELQEQVGSASSTAFSAMSSMGEMGVLLQALQRFNSCQQAGELAQLVLDTLVSYELVGAVELRLPGQAVRMFPDSGGLEAATFANLRDMGRIVGFHSRMIVNYPCLSILVSNMPRDDERAGRIRDNLAILAEAADARVRALDAELRRQQGEAAISGSLAGINKLLAAIEGRQKQSMAETRMAIHRLGETLEKRFVHLGLTEQQERYLLETVRDGLDGLIDAQDGQLDIQSELSAIIHRLTDAV</sequence>
<dbReference type="RefSeq" id="WP_051295506.1">
    <property type="nucleotide sequence ID" value="NZ_CP151406.1"/>
</dbReference>
<dbReference type="InterPro" id="IPR000014">
    <property type="entry name" value="PAS"/>
</dbReference>
<protein>
    <submittedName>
        <fullName evidence="3">PAS domain-containing protein</fullName>
    </submittedName>
</protein>
<dbReference type="SUPFAM" id="SSF55785">
    <property type="entry name" value="PYP-like sensor domain (PAS domain)"/>
    <property type="match status" value="1"/>
</dbReference>
<dbReference type="InterPro" id="IPR000700">
    <property type="entry name" value="PAS-assoc_C"/>
</dbReference>
<accession>A0ABZ2XKD9</accession>
<evidence type="ECO:0000259" key="2">
    <source>
        <dbReference type="PROSITE" id="PS50113"/>
    </source>
</evidence>
<dbReference type="Proteomes" id="UP001479520">
    <property type="component" value="Chromosome"/>
</dbReference>
<proteinExistence type="predicted"/>
<dbReference type="InterPro" id="IPR035965">
    <property type="entry name" value="PAS-like_dom_sf"/>
</dbReference>
<dbReference type="CDD" id="cd00130">
    <property type="entry name" value="PAS"/>
    <property type="match status" value="1"/>
</dbReference>
<gene>
    <name evidence="3" type="ORF">AADV58_07820</name>
</gene>
<dbReference type="Gene3D" id="3.30.450.20">
    <property type="entry name" value="PAS domain"/>
    <property type="match status" value="1"/>
</dbReference>
<dbReference type="SMART" id="SM00091">
    <property type="entry name" value="PAS"/>
    <property type="match status" value="1"/>
</dbReference>
<dbReference type="PROSITE" id="PS50112">
    <property type="entry name" value="PAS"/>
    <property type="match status" value="1"/>
</dbReference>
<dbReference type="InterPro" id="IPR013656">
    <property type="entry name" value="PAS_4"/>
</dbReference>
<dbReference type="EMBL" id="CP151406">
    <property type="protein sequence ID" value="WZJ23045.1"/>
    <property type="molecule type" value="Genomic_DNA"/>
</dbReference>
<reference evidence="3 4" key="1">
    <citation type="submission" date="2024-04" db="EMBL/GenBank/DDBJ databases">
        <title>Dissimilatory iodate-reducing microorganisms contribute to the enrichment of iodine in groundwater.</title>
        <authorList>
            <person name="Jiang Z."/>
        </authorList>
    </citation>
    <scope>NUCLEOTIDE SEQUENCE [LARGE SCALE GENOMIC DNA]</scope>
    <source>
        <strain evidence="3 4">NCP973</strain>
    </source>
</reference>
<feature type="domain" description="PAC" evidence="2">
    <location>
        <begin position="105"/>
        <end position="157"/>
    </location>
</feature>